<feature type="domain" description="Mannitol dehydrogenase N-terminal" evidence="3">
    <location>
        <begin position="22"/>
        <end position="243"/>
    </location>
</feature>
<dbReference type="GO" id="GO:0016491">
    <property type="term" value="F:oxidoreductase activity"/>
    <property type="evidence" value="ECO:0007669"/>
    <property type="project" value="UniProtKB-KW"/>
</dbReference>
<sequence length="393" mass="43820">MSSDFQHPLIVSRRRADMGNPILQFGTSRFLQAHADLFISEALGAGDALGTVTVVQTTSNPESRARVDALRARARYPVRIRGLRRDEVVDTTIECSSITEALDANTDWPLVLERFARDARVVLSNTSDSGYACFHEDTAASLAPGAGAPRGFAAKLVVLLRARFDAGAAPLTLLPCELVSNNGDTLRALVVGVARRWGADAAFLRYIKHTCVWVNSLVDRIVSEPIRPVGAIAEPYALWAIERREGMVLPCRHEAMILTDDLPHYERLKLLLLNLGHTYLAERWQTDGRPADENTRSAMRDPALRADLEALWRDEVVPVFDALGKGAAARAYLDEVRDRFENPFLDHRLSEISKNHGEKKRRRFAPVIELARELDLKIEQPRLHRSLRASVPA</sequence>
<dbReference type="InterPro" id="IPR036291">
    <property type="entry name" value="NAD(P)-bd_dom_sf"/>
</dbReference>
<evidence type="ECO:0000259" key="4">
    <source>
        <dbReference type="Pfam" id="PF08125"/>
    </source>
</evidence>
<keyword evidence="1" id="KW-0560">Oxidoreductase</keyword>
<dbReference type="Pfam" id="PF08125">
    <property type="entry name" value="Mannitol_dh_C"/>
    <property type="match status" value="1"/>
</dbReference>
<dbReference type="InterPro" id="IPR013131">
    <property type="entry name" value="Mannitol_DH_N"/>
</dbReference>
<protein>
    <submittedName>
        <fullName evidence="5">D-mannonate oxidoreductase</fullName>
    </submittedName>
</protein>
<feature type="domain" description="Mannitol dehydrogenase C-terminal" evidence="4">
    <location>
        <begin position="261"/>
        <end position="378"/>
    </location>
</feature>
<dbReference type="STRING" id="1254432.SCE1572_49220"/>
<dbReference type="AlphaFoldDB" id="S4YBR4"/>
<dbReference type="eggNOG" id="COG0246">
    <property type="taxonomic scope" value="Bacteria"/>
</dbReference>
<dbReference type="InterPro" id="IPR013328">
    <property type="entry name" value="6PGD_dom2"/>
</dbReference>
<dbReference type="EMBL" id="CP003969">
    <property type="protein sequence ID" value="AGP41781.1"/>
    <property type="molecule type" value="Genomic_DNA"/>
</dbReference>
<organism evidence="5 6">
    <name type="scientific">Sorangium cellulosum So0157-2</name>
    <dbReference type="NCBI Taxonomy" id="1254432"/>
    <lineage>
        <taxon>Bacteria</taxon>
        <taxon>Pseudomonadati</taxon>
        <taxon>Myxococcota</taxon>
        <taxon>Polyangia</taxon>
        <taxon>Polyangiales</taxon>
        <taxon>Polyangiaceae</taxon>
        <taxon>Sorangium</taxon>
    </lineage>
</organism>
<dbReference type="KEGG" id="scu:SCE1572_49220"/>
<keyword evidence="2" id="KW-0520">NAD</keyword>
<proteinExistence type="predicted"/>
<dbReference type="HOGENOM" id="CLU_027324_1_0_7"/>
<dbReference type="SUPFAM" id="SSF48179">
    <property type="entry name" value="6-phosphogluconate dehydrogenase C-terminal domain-like"/>
    <property type="match status" value="1"/>
</dbReference>
<dbReference type="Pfam" id="PF01232">
    <property type="entry name" value="Mannitol_dh"/>
    <property type="match status" value="1"/>
</dbReference>
<dbReference type="InterPro" id="IPR008927">
    <property type="entry name" value="6-PGluconate_DH-like_C_sf"/>
</dbReference>
<dbReference type="Gene3D" id="3.40.50.720">
    <property type="entry name" value="NAD(P)-binding Rossmann-like Domain"/>
    <property type="match status" value="1"/>
</dbReference>
<evidence type="ECO:0000259" key="3">
    <source>
        <dbReference type="Pfam" id="PF01232"/>
    </source>
</evidence>
<evidence type="ECO:0000313" key="6">
    <source>
        <dbReference type="Proteomes" id="UP000014803"/>
    </source>
</evidence>
<accession>S4YBR4</accession>
<evidence type="ECO:0000313" key="5">
    <source>
        <dbReference type="EMBL" id="AGP41781.1"/>
    </source>
</evidence>
<dbReference type="SUPFAM" id="SSF51735">
    <property type="entry name" value="NAD(P)-binding Rossmann-fold domains"/>
    <property type="match status" value="1"/>
</dbReference>
<evidence type="ECO:0000256" key="1">
    <source>
        <dbReference type="ARBA" id="ARBA00023002"/>
    </source>
</evidence>
<evidence type="ECO:0000256" key="2">
    <source>
        <dbReference type="ARBA" id="ARBA00023027"/>
    </source>
</evidence>
<dbReference type="PANTHER" id="PTHR30524">
    <property type="entry name" value="MANNITOL-1-PHOSPHATE 5-DEHYDROGENASE"/>
    <property type="match status" value="1"/>
</dbReference>
<dbReference type="InterPro" id="IPR013118">
    <property type="entry name" value="Mannitol_DH_C"/>
</dbReference>
<dbReference type="Gene3D" id="1.10.1040.10">
    <property type="entry name" value="N-(1-d-carboxylethyl)-l-norvaline Dehydrogenase, domain 2"/>
    <property type="match status" value="1"/>
</dbReference>
<dbReference type="PATRIC" id="fig|1254432.3.peg.11104"/>
<gene>
    <name evidence="5" type="ORF">SCE1572_49220</name>
</gene>
<dbReference type="PANTHER" id="PTHR30524:SF0">
    <property type="entry name" value="ALTRONATE OXIDOREDUCTASE-RELATED"/>
    <property type="match status" value="1"/>
</dbReference>
<dbReference type="Proteomes" id="UP000014803">
    <property type="component" value="Chromosome"/>
</dbReference>
<reference evidence="5 6" key="1">
    <citation type="journal article" date="2013" name="Sci. Rep.">
        <title>Extraordinary expansion of a Sorangium cellulosum genome from an alkaline milieu.</title>
        <authorList>
            <person name="Han K."/>
            <person name="Li Z.F."/>
            <person name="Peng R."/>
            <person name="Zhu L.P."/>
            <person name="Zhou T."/>
            <person name="Wang L.G."/>
            <person name="Li S.G."/>
            <person name="Zhang X.B."/>
            <person name="Hu W."/>
            <person name="Wu Z.H."/>
            <person name="Qin N."/>
            <person name="Li Y.Z."/>
        </authorList>
    </citation>
    <scope>NUCLEOTIDE SEQUENCE [LARGE SCALE GENOMIC DNA]</scope>
    <source>
        <strain evidence="5 6">So0157-2</strain>
    </source>
</reference>
<name>S4YBR4_SORCE</name>